<comment type="caution">
    <text evidence="2">The sequence shown here is derived from an EMBL/GenBank/DDBJ whole genome shotgun (WGS) entry which is preliminary data.</text>
</comment>
<dbReference type="AlphaFoldDB" id="A0A4Z2DYL5"/>
<evidence type="ECO:0000256" key="1">
    <source>
        <dbReference type="SAM" id="MobiDB-lite"/>
    </source>
</evidence>
<dbReference type="Proteomes" id="UP000314294">
    <property type="component" value="Unassembled WGS sequence"/>
</dbReference>
<feature type="compositionally biased region" description="Basic and acidic residues" evidence="1">
    <location>
        <begin position="37"/>
        <end position="48"/>
    </location>
</feature>
<keyword evidence="3" id="KW-1185">Reference proteome</keyword>
<gene>
    <name evidence="2" type="primary">Vps13c_3</name>
    <name evidence="2" type="ORF">EYF80_068235</name>
</gene>
<evidence type="ECO:0000313" key="3">
    <source>
        <dbReference type="Proteomes" id="UP000314294"/>
    </source>
</evidence>
<evidence type="ECO:0000313" key="2">
    <source>
        <dbReference type="EMBL" id="TNN21653.1"/>
    </source>
</evidence>
<dbReference type="OrthoDB" id="428159at2759"/>
<dbReference type="EMBL" id="SRLO01026666">
    <property type="protein sequence ID" value="TNN21653.1"/>
    <property type="molecule type" value="Genomic_DNA"/>
</dbReference>
<feature type="region of interest" description="Disordered" evidence="1">
    <location>
        <begin position="36"/>
        <end position="77"/>
    </location>
</feature>
<proteinExistence type="predicted"/>
<organism evidence="2 3">
    <name type="scientific">Liparis tanakae</name>
    <name type="common">Tanaka's snailfish</name>
    <dbReference type="NCBI Taxonomy" id="230148"/>
    <lineage>
        <taxon>Eukaryota</taxon>
        <taxon>Metazoa</taxon>
        <taxon>Chordata</taxon>
        <taxon>Craniata</taxon>
        <taxon>Vertebrata</taxon>
        <taxon>Euteleostomi</taxon>
        <taxon>Actinopterygii</taxon>
        <taxon>Neopterygii</taxon>
        <taxon>Teleostei</taxon>
        <taxon>Neoteleostei</taxon>
        <taxon>Acanthomorphata</taxon>
        <taxon>Eupercaria</taxon>
        <taxon>Perciformes</taxon>
        <taxon>Cottioidei</taxon>
        <taxon>Cottales</taxon>
        <taxon>Liparidae</taxon>
        <taxon>Liparis</taxon>
    </lineage>
</organism>
<protein>
    <submittedName>
        <fullName evidence="2">Vacuolar protein sorting-associated protein 13C</fullName>
    </submittedName>
</protein>
<sequence length="77" mass="8621">MVFESLVSDLLNRFIGDYVENLDKSQLKIGIWGGEAADPREAPGEPGRRGLTVQRAGPRALRCGGRDTQRGLRRRRK</sequence>
<name>A0A4Z2DYL5_9TELE</name>
<reference evidence="2 3" key="1">
    <citation type="submission" date="2019-03" db="EMBL/GenBank/DDBJ databases">
        <title>First draft genome of Liparis tanakae, snailfish: a comprehensive survey of snailfish specific genes.</title>
        <authorList>
            <person name="Kim W."/>
            <person name="Song I."/>
            <person name="Jeong J.-H."/>
            <person name="Kim D."/>
            <person name="Kim S."/>
            <person name="Ryu S."/>
            <person name="Song J.Y."/>
            <person name="Lee S.K."/>
        </authorList>
    </citation>
    <scope>NUCLEOTIDE SEQUENCE [LARGE SCALE GENOMIC DNA]</scope>
    <source>
        <tissue evidence="2">Muscle</tissue>
    </source>
</reference>
<accession>A0A4Z2DYL5</accession>